<dbReference type="EMBL" id="CABFOC020000041">
    <property type="protein sequence ID" value="CAH0051589.1"/>
    <property type="molecule type" value="Genomic_DNA"/>
</dbReference>
<evidence type="ECO:0000313" key="2">
    <source>
        <dbReference type="Proteomes" id="UP000775872"/>
    </source>
</evidence>
<proteinExistence type="predicted"/>
<accession>A0A9N9Z9L3</accession>
<gene>
    <name evidence="1" type="ORF">CSOL1703_00017932</name>
</gene>
<dbReference type="AlphaFoldDB" id="A0A9N9Z9L3"/>
<comment type="caution">
    <text evidence="1">The sequence shown here is derived from an EMBL/GenBank/DDBJ whole genome shotgun (WGS) entry which is preliminary data.</text>
</comment>
<reference evidence="1 2" key="2">
    <citation type="submission" date="2021-10" db="EMBL/GenBank/DDBJ databases">
        <authorList>
            <person name="Piombo E."/>
        </authorList>
    </citation>
    <scope>NUCLEOTIDE SEQUENCE [LARGE SCALE GENOMIC DNA]</scope>
</reference>
<organism evidence="1 2">
    <name type="scientific">Clonostachys solani</name>
    <dbReference type="NCBI Taxonomy" id="160281"/>
    <lineage>
        <taxon>Eukaryota</taxon>
        <taxon>Fungi</taxon>
        <taxon>Dikarya</taxon>
        <taxon>Ascomycota</taxon>
        <taxon>Pezizomycotina</taxon>
        <taxon>Sordariomycetes</taxon>
        <taxon>Hypocreomycetidae</taxon>
        <taxon>Hypocreales</taxon>
        <taxon>Bionectriaceae</taxon>
        <taxon>Clonostachys</taxon>
    </lineage>
</organism>
<reference evidence="2" key="1">
    <citation type="submission" date="2019-06" db="EMBL/GenBank/DDBJ databases">
        <authorList>
            <person name="Broberg M."/>
        </authorList>
    </citation>
    <scope>NUCLEOTIDE SEQUENCE [LARGE SCALE GENOMIC DNA]</scope>
</reference>
<evidence type="ECO:0000313" key="1">
    <source>
        <dbReference type="EMBL" id="CAH0051589.1"/>
    </source>
</evidence>
<protein>
    <submittedName>
        <fullName evidence="1">Uncharacterized protein</fullName>
    </submittedName>
</protein>
<sequence>MGSEVPKTTNEMEKLPHELSRKPDVLGVAGAAFYRLHALRGNRWTGSAIVKAVESADQNKPGTQATSLTILDKVSRFCHLDPVALN</sequence>
<name>A0A9N9Z9L3_9HYPO</name>
<keyword evidence="2" id="KW-1185">Reference proteome</keyword>
<dbReference type="Proteomes" id="UP000775872">
    <property type="component" value="Unassembled WGS sequence"/>
</dbReference>